<evidence type="ECO:0000259" key="11">
    <source>
        <dbReference type="PROSITE" id="PS51215"/>
    </source>
</evidence>
<dbReference type="SMART" id="SM00508">
    <property type="entry name" value="PostSET"/>
    <property type="match status" value="1"/>
</dbReference>
<evidence type="ECO:0000259" key="10">
    <source>
        <dbReference type="PROSITE" id="PS50868"/>
    </source>
</evidence>
<feature type="region of interest" description="Disordered" evidence="8">
    <location>
        <begin position="197"/>
        <end position="241"/>
    </location>
</feature>
<feature type="region of interest" description="Disordered" evidence="8">
    <location>
        <begin position="1"/>
        <end position="24"/>
    </location>
</feature>
<dbReference type="STRING" id="2025994.A0A2T3ALP9"/>
<dbReference type="SUPFAM" id="SSF82199">
    <property type="entry name" value="SET domain"/>
    <property type="match status" value="1"/>
</dbReference>
<dbReference type="SMART" id="SM00317">
    <property type="entry name" value="SET"/>
    <property type="match status" value="1"/>
</dbReference>
<keyword evidence="7" id="KW-0539">Nucleus</keyword>
<dbReference type="Pfam" id="PF17907">
    <property type="entry name" value="AWS"/>
    <property type="match status" value="1"/>
</dbReference>
<feature type="compositionally biased region" description="Polar residues" evidence="8">
    <location>
        <begin position="69"/>
        <end position="78"/>
    </location>
</feature>
<evidence type="ECO:0000256" key="6">
    <source>
        <dbReference type="ARBA" id="ARBA00022691"/>
    </source>
</evidence>
<dbReference type="PROSITE" id="PS50868">
    <property type="entry name" value="POST_SET"/>
    <property type="match status" value="1"/>
</dbReference>
<dbReference type="InterPro" id="IPR006560">
    <property type="entry name" value="AWS_dom"/>
</dbReference>
<organism evidence="12 13">
    <name type="scientific">Coniella lustricola</name>
    <dbReference type="NCBI Taxonomy" id="2025994"/>
    <lineage>
        <taxon>Eukaryota</taxon>
        <taxon>Fungi</taxon>
        <taxon>Dikarya</taxon>
        <taxon>Ascomycota</taxon>
        <taxon>Pezizomycotina</taxon>
        <taxon>Sordariomycetes</taxon>
        <taxon>Sordariomycetidae</taxon>
        <taxon>Diaporthales</taxon>
        <taxon>Schizoparmaceae</taxon>
        <taxon>Coniella</taxon>
    </lineage>
</organism>
<dbReference type="Proteomes" id="UP000241462">
    <property type="component" value="Unassembled WGS sequence"/>
</dbReference>
<evidence type="ECO:0000256" key="8">
    <source>
        <dbReference type="SAM" id="MobiDB-lite"/>
    </source>
</evidence>
<feature type="region of interest" description="Disordered" evidence="8">
    <location>
        <begin position="40"/>
        <end position="78"/>
    </location>
</feature>
<keyword evidence="13" id="KW-1185">Reference proteome</keyword>
<keyword evidence="6" id="KW-0949">S-adenosyl-L-methionine</keyword>
<dbReference type="InterPro" id="IPR001214">
    <property type="entry name" value="SET_dom"/>
</dbReference>
<feature type="region of interest" description="Disordered" evidence="8">
    <location>
        <begin position="94"/>
        <end position="137"/>
    </location>
</feature>
<evidence type="ECO:0000256" key="2">
    <source>
        <dbReference type="ARBA" id="ARBA00004286"/>
    </source>
</evidence>
<feature type="region of interest" description="Disordered" evidence="8">
    <location>
        <begin position="972"/>
        <end position="1025"/>
    </location>
</feature>
<comment type="subcellular location">
    <subcellularLocation>
        <location evidence="2">Chromosome</location>
    </subcellularLocation>
    <subcellularLocation>
        <location evidence="1">Nucleus</location>
    </subcellularLocation>
</comment>
<feature type="compositionally biased region" description="Basic and acidic residues" evidence="8">
    <location>
        <begin position="779"/>
        <end position="796"/>
    </location>
</feature>
<dbReference type="Gene3D" id="2.170.270.10">
    <property type="entry name" value="SET domain"/>
    <property type="match status" value="1"/>
</dbReference>
<evidence type="ECO:0000313" key="13">
    <source>
        <dbReference type="Proteomes" id="UP000241462"/>
    </source>
</evidence>
<dbReference type="GO" id="GO:0005694">
    <property type="term" value="C:chromosome"/>
    <property type="evidence" value="ECO:0007669"/>
    <property type="project" value="UniProtKB-SubCell"/>
</dbReference>
<feature type="region of interest" description="Disordered" evidence="8">
    <location>
        <begin position="766"/>
        <end position="810"/>
    </location>
</feature>
<feature type="region of interest" description="Disordered" evidence="8">
    <location>
        <begin position="287"/>
        <end position="328"/>
    </location>
</feature>
<evidence type="ECO:0000256" key="5">
    <source>
        <dbReference type="ARBA" id="ARBA00022679"/>
    </source>
</evidence>
<evidence type="ECO:0000256" key="4">
    <source>
        <dbReference type="ARBA" id="ARBA00022603"/>
    </source>
</evidence>
<dbReference type="InterPro" id="IPR050777">
    <property type="entry name" value="SET2_Histone-Lys_MeTrsfase"/>
</dbReference>
<feature type="domain" description="AWS" evidence="11">
    <location>
        <begin position="440"/>
        <end position="487"/>
    </location>
</feature>
<evidence type="ECO:0000256" key="1">
    <source>
        <dbReference type="ARBA" id="ARBA00004123"/>
    </source>
</evidence>
<dbReference type="InParanoid" id="A0A2T3ALP9"/>
<feature type="compositionally biased region" description="Polar residues" evidence="8">
    <location>
        <begin position="984"/>
        <end position="1000"/>
    </location>
</feature>
<evidence type="ECO:0000256" key="7">
    <source>
        <dbReference type="ARBA" id="ARBA00023242"/>
    </source>
</evidence>
<keyword evidence="4" id="KW-0489">Methyltransferase</keyword>
<dbReference type="EMBL" id="KZ678376">
    <property type="protein sequence ID" value="PSS03290.1"/>
    <property type="molecule type" value="Genomic_DNA"/>
</dbReference>
<dbReference type="AlphaFoldDB" id="A0A2T3ALP9"/>
<sequence>MADVLVEMAPSEEPLPLTPAPASLDDTLRELTELPALAIGANSEFFEPEPATDGSSTLPSFSSTPPTSMTDAASISSDISKHDLIAALTPIETTEHKIEQTVEVGTPQPDLPEPQPSTAEQSEVITPKRARTSRSTTRTPVYNLAKLAGTHIHGKRRANGDHVREKRRRITPTPMAANEQSAIARTGDALDAASSVSVQLSPKNGKQKKEKGVPAVAPRRSTRATGEVSDPMPSVPSAGRRGRNIAADTASVIPRELRRLRDTNEFVGIEKKPVLHTIWSNGKYVDPNDLDENGEPIRKKARKTSPKPVEPPVPVEQTSKETTPAEPIKQKRVKKWLTKGLYAGQDTPADYTTGLSTADKKKLAQIPELKSSGKVNKVLPLPMFGGLRLLINGRDFKLPFDVCNPLPPGQPKPDEWRKMTKNRFVGDAGTYWRKTDHFKDYQSKCICKPVDGCAEDCQNRIMLYECDDTNCNAGKDYCQNRAFQNLTERTKKGGRFRVGVEVLKTSDRGYGVRSNRCFEPNQIIMEYTGEIITEAECERRMNEKYKDNECYYLMAFDQNMIIDATTGSIARFVNHSCNPNCRMEKWIVHGQPRMALFAGERPIMTGEELTYDYNFDPFSAKNVQKCLCGSVNCRGILGPKSKMPKEVREAVKAVAKAGKRKLKALLEGEDETATTAPSKKQKVIKAKSAKAAAAAATVKKMLAGNISVNAKGPTPKSSTEASKPKKQTASVSVRNAKLVKAARVYNKNGKQLLLADSIVSTSTTVAAASGKAGAKGRKTKDEQGTKKKSDGTEVKKSPAAKTKVLKKTTKTVVKSPKATITKPKKTESKTVKTTEKAISKKTKAATAPKKTSTTAKATKSTATVKKAGTAAVKATKIAGKGAIKTTPKKGSSSTAAKTGLKTTIKSAKHTISKTIAAGKKKTTTVEKTVSTAKKTVQKSRILPETTTAKVTKKYGKKGAATATLGMTTILVKGPARKPLEQKSLEQAPQGQRQGPSQAEIQAQDKLYEFEPDLEPVLQAGGPLEA</sequence>
<dbReference type="FunFam" id="2.170.270.10:FF:000037">
    <property type="entry name" value="Histone-lysine N-methyltransferase"/>
    <property type="match status" value="1"/>
</dbReference>
<dbReference type="PROSITE" id="PS50280">
    <property type="entry name" value="SET"/>
    <property type="match status" value="1"/>
</dbReference>
<feature type="compositionally biased region" description="Low complexity" evidence="8">
    <location>
        <begin position="55"/>
        <end position="68"/>
    </location>
</feature>
<name>A0A2T3ALP9_9PEZI</name>
<gene>
    <name evidence="12" type="ORF">BD289DRAFT_449672</name>
</gene>
<evidence type="ECO:0000256" key="3">
    <source>
        <dbReference type="ARBA" id="ARBA00022454"/>
    </source>
</evidence>
<dbReference type="OrthoDB" id="422362at2759"/>
<reference evidence="12 13" key="1">
    <citation type="journal article" date="2018" name="Mycol. Prog.">
        <title>Coniella lustricola, a new species from submerged detritus.</title>
        <authorList>
            <person name="Raudabaugh D.B."/>
            <person name="Iturriaga T."/>
            <person name="Carver A."/>
            <person name="Mondo S."/>
            <person name="Pangilinan J."/>
            <person name="Lipzen A."/>
            <person name="He G."/>
            <person name="Amirebrahimi M."/>
            <person name="Grigoriev I.V."/>
            <person name="Miller A.N."/>
        </authorList>
    </citation>
    <scope>NUCLEOTIDE SEQUENCE [LARGE SCALE GENOMIC DNA]</scope>
    <source>
        <strain evidence="12 13">B22-T-1</strain>
    </source>
</reference>
<evidence type="ECO:0008006" key="14">
    <source>
        <dbReference type="Google" id="ProtNLM"/>
    </source>
</evidence>
<dbReference type="InterPro" id="IPR003616">
    <property type="entry name" value="Post-SET_dom"/>
</dbReference>
<dbReference type="GO" id="GO:0042054">
    <property type="term" value="F:histone methyltransferase activity"/>
    <property type="evidence" value="ECO:0007669"/>
    <property type="project" value="InterPro"/>
</dbReference>
<keyword evidence="3" id="KW-0158">Chromosome</keyword>
<protein>
    <recommendedName>
        <fullName evidence="14">SET domain-containing protein</fullName>
    </recommendedName>
</protein>
<dbReference type="SMART" id="SM00570">
    <property type="entry name" value="AWS"/>
    <property type="match status" value="1"/>
</dbReference>
<proteinExistence type="predicted"/>
<evidence type="ECO:0000259" key="9">
    <source>
        <dbReference type="PROSITE" id="PS50280"/>
    </source>
</evidence>
<dbReference type="Pfam" id="PF00856">
    <property type="entry name" value="SET"/>
    <property type="match status" value="1"/>
</dbReference>
<feature type="compositionally biased region" description="Polar residues" evidence="8">
    <location>
        <begin position="715"/>
        <end position="732"/>
    </location>
</feature>
<feature type="region of interest" description="Disordered" evidence="8">
    <location>
        <begin position="707"/>
        <end position="732"/>
    </location>
</feature>
<dbReference type="InterPro" id="IPR046341">
    <property type="entry name" value="SET_dom_sf"/>
</dbReference>
<dbReference type="PANTHER" id="PTHR22884">
    <property type="entry name" value="SET DOMAIN PROTEINS"/>
    <property type="match status" value="1"/>
</dbReference>
<dbReference type="GO" id="GO:0005634">
    <property type="term" value="C:nucleus"/>
    <property type="evidence" value="ECO:0007669"/>
    <property type="project" value="UniProtKB-SubCell"/>
</dbReference>
<feature type="domain" description="SET" evidence="9">
    <location>
        <begin position="498"/>
        <end position="614"/>
    </location>
</feature>
<dbReference type="GO" id="GO:0032259">
    <property type="term" value="P:methylation"/>
    <property type="evidence" value="ECO:0007669"/>
    <property type="project" value="UniProtKB-KW"/>
</dbReference>
<keyword evidence="5" id="KW-0808">Transferase</keyword>
<dbReference type="PROSITE" id="PS51215">
    <property type="entry name" value="AWS"/>
    <property type="match status" value="1"/>
</dbReference>
<feature type="domain" description="Post-SET" evidence="10">
    <location>
        <begin position="622"/>
        <end position="638"/>
    </location>
</feature>
<evidence type="ECO:0000313" key="12">
    <source>
        <dbReference type="EMBL" id="PSS03290.1"/>
    </source>
</evidence>
<accession>A0A2T3ALP9</accession>